<accession>A0A6J4N4G9</accession>
<feature type="domain" description="N-acetyltransferase" evidence="1">
    <location>
        <begin position="151"/>
        <end position="229"/>
    </location>
</feature>
<dbReference type="InterPro" id="IPR016181">
    <property type="entry name" value="Acyl_CoA_acyltransferase"/>
</dbReference>
<dbReference type="GO" id="GO:0016747">
    <property type="term" value="F:acyltransferase activity, transferring groups other than amino-acyl groups"/>
    <property type="evidence" value="ECO:0007669"/>
    <property type="project" value="InterPro"/>
</dbReference>
<sequence>MTLSDLNLLELHIDAAWTHDPDGRIRRVNEPDGGPAPRFYFGRTTEGNRWRFRHDVPPEAVHRLEQLAASESISYDLRAYPVNYEAFCDVLRLHGEVADTSFGPTYRFPADISWPANAVAITEANVELLGTLIPASDVHNVPRALPVRKPWIVVLEGGTGVASCFSSRLTARAAHAGLWTDGAFQGRGYGSDATAAWACAVREMGRIPLYGTEWENLASQGVARKLGLRMYASDLSLS</sequence>
<dbReference type="AlphaFoldDB" id="A0A6J4N4G9"/>
<evidence type="ECO:0000259" key="1">
    <source>
        <dbReference type="Pfam" id="PF13302"/>
    </source>
</evidence>
<proteinExistence type="predicted"/>
<reference evidence="2" key="1">
    <citation type="submission" date="2020-02" db="EMBL/GenBank/DDBJ databases">
        <authorList>
            <person name="Meier V. D."/>
        </authorList>
    </citation>
    <scope>NUCLEOTIDE SEQUENCE</scope>
    <source>
        <strain evidence="2">AVDCRST_MAG93</strain>
    </source>
</reference>
<name>A0A6J4N4G9_9CHLR</name>
<dbReference type="SUPFAM" id="SSF55729">
    <property type="entry name" value="Acyl-CoA N-acyltransferases (Nat)"/>
    <property type="match status" value="1"/>
</dbReference>
<protein>
    <recommendedName>
        <fullName evidence="1">N-acetyltransferase domain-containing protein</fullName>
    </recommendedName>
</protein>
<dbReference type="Gene3D" id="3.40.630.30">
    <property type="match status" value="1"/>
</dbReference>
<dbReference type="EMBL" id="CADCTR010002933">
    <property type="protein sequence ID" value="CAA9374703.1"/>
    <property type="molecule type" value="Genomic_DNA"/>
</dbReference>
<gene>
    <name evidence="2" type="ORF">AVDCRST_MAG93-8722</name>
</gene>
<evidence type="ECO:0000313" key="2">
    <source>
        <dbReference type="EMBL" id="CAA9374703.1"/>
    </source>
</evidence>
<dbReference type="InterPro" id="IPR000182">
    <property type="entry name" value="GNAT_dom"/>
</dbReference>
<dbReference type="Pfam" id="PF13302">
    <property type="entry name" value="Acetyltransf_3"/>
    <property type="match status" value="1"/>
</dbReference>
<organism evidence="2">
    <name type="scientific">uncultured Chloroflexia bacterium</name>
    <dbReference type="NCBI Taxonomy" id="1672391"/>
    <lineage>
        <taxon>Bacteria</taxon>
        <taxon>Bacillati</taxon>
        <taxon>Chloroflexota</taxon>
        <taxon>Chloroflexia</taxon>
        <taxon>environmental samples</taxon>
    </lineage>
</organism>